<dbReference type="PROSITE" id="PS51352">
    <property type="entry name" value="THIOREDOXIN_2"/>
    <property type="match status" value="1"/>
</dbReference>
<dbReference type="SUPFAM" id="SSF52833">
    <property type="entry name" value="Thioredoxin-like"/>
    <property type="match status" value="1"/>
</dbReference>
<feature type="domain" description="Thioredoxin" evidence="2">
    <location>
        <begin position="10"/>
        <end position="165"/>
    </location>
</feature>
<dbReference type="InterPro" id="IPR036249">
    <property type="entry name" value="Thioredoxin-like_sf"/>
</dbReference>
<dbReference type="Pfam" id="PF00578">
    <property type="entry name" value="AhpC-TSA"/>
    <property type="match status" value="1"/>
</dbReference>
<evidence type="ECO:0000259" key="2">
    <source>
        <dbReference type="PROSITE" id="PS51352"/>
    </source>
</evidence>
<dbReference type="EMBL" id="UOYO01000028">
    <property type="protein sequence ID" value="VAY87721.1"/>
    <property type="molecule type" value="Genomic_DNA"/>
</dbReference>
<reference evidence="3" key="1">
    <citation type="submission" date="2018-10" db="EMBL/GenBank/DDBJ databases">
        <authorList>
            <person name="Aoki K."/>
        </authorList>
    </citation>
    <scope>NUCLEOTIDE SEQUENCE</scope>
</reference>
<dbReference type="GO" id="GO:0016209">
    <property type="term" value="F:antioxidant activity"/>
    <property type="evidence" value="ECO:0007669"/>
    <property type="project" value="InterPro"/>
</dbReference>
<dbReference type="CDD" id="cd02969">
    <property type="entry name" value="PRX_like1"/>
    <property type="match status" value="1"/>
</dbReference>
<evidence type="ECO:0000256" key="1">
    <source>
        <dbReference type="SAM" id="MobiDB-lite"/>
    </source>
</evidence>
<dbReference type="InterPro" id="IPR000866">
    <property type="entry name" value="AhpC/TSA"/>
</dbReference>
<feature type="region of interest" description="Disordered" evidence="1">
    <location>
        <begin position="165"/>
        <end position="190"/>
    </location>
</feature>
<dbReference type="InterPro" id="IPR047262">
    <property type="entry name" value="PRX-like1"/>
</dbReference>
<sequence length="190" mass="21644">MSDTKSSMSLSIGSQAKDFNLPDANGTMHKLDDIKGENGTLIIFMCNHCPFVIHYFKYFKQLENICNKNKINIIGINANDFTKYTQDTPEKMLETKQKVGFNFTYLVDESQQTAKNYDARCTPDLFLFDENLNLYYAGQIDDSRPTNKIEVSGKDIERAINDLISKNPSTKPQNPSLGCNIKWKQGNEPH</sequence>
<dbReference type="Gene3D" id="3.40.30.10">
    <property type="entry name" value="Glutaredoxin"/>
    <property type="match status" value="1"/>
</dbReference>
<organism evidence="3">
    <name type="scientific">hydrothermal vent metagenome</name>
    <dbReference type="NCBI Taxonomy" id="652676"/>
    <lineage>
        <taxon>unclassified sequences</taxon>
        <taxon>metagenomes</taxon>
        <taxon>ecological metagenomes</taxon>
    </lineage>
</organism>
<gene>
    <name evidence="3" type="ORF">MNB_ARC-1_1011</name>
</gene>
<dbReference type="PANTHER" id="PTHR43640">
    <property type="entry name" value="OS07G0260300 PROTEIN"/>
    <property type="match status" value="1"/>
</dbReference>
<feature type="compositionally biased region" description="Polar residues" evidence="1">
    <location>
        <begin position="165"/>
        <end position="177"/>
    </location>
</feature>
<accession>A0A3B1EA86</accession>
<dbReference type="InterPro" id="IPR013766">
    <property type="entry name" value="Thioredoxin_domain"/>
</dbReference>
<dbReference type="GO" id="GO:0016491">
    <property type="term" value="F:oxidoreductase activity"/>
    <property type="evidence" value="ECO:0007669"/>
    <property type="project" value="InterPro"/>
</dbReference>
<proteinExistence type="predicted"/>
<protein>
    <submittedName>
        <fullName evidence="3">Alkyl hydroperoxide reductase and/or thiol-specific antioxidant family (AhpC/TSA) protein</fullName>
    </submittedName>
</protein>
<name>A0A3B1EA86_9ZZZZ</name>
<dbReference type="PANTHER" id="PTHR43640:SF1">
    <property type="entry name" value="THIOREDOXIN-DEPENDENT PEROXIREDOXIN"/>
    <property type="match status" value="1"/>
</dbReference>
<dbReference type="AlphaFoldDB" id="A0A3B1EA86"/>
<evidence type="ECO:0000313" key="3">
    <source>
        <dbReference type="EMBL" id="VAY87721.1"/>
    </source>
</evidence>